<organism evidence="3">
    <name type="scientific">Corethron hystrix</name>
    <dbReference type="NCBI Taxonomy" id="216773"/>
    <lineage>
        <taxon>Eukaryota</taxon>
        <taxon>Sar</taxon>
        <taxon>Stramenopiles</taxon>
        <taxon>Ochrophyta</taxon>
        <taxon>Bacillariophyta</taxon>
        <taxon>Coscinodiscophyceae</taxon>
        <taxon>Corethrophycidae</taxon>
        <taxon>Corethrales</taxon>
        <taxon>Corethraceae</taxon>
        <taxon>Corethron</taxon>
    </lineage>
</organism>
<protein>
    <recommendedName>
        <fullName evidence="2">RelA/SpoT domain-containing protein</fullName>
    </recommendedName>
</protein>
<sequence>MAGVAEGRGEGDGHIMSGRALGAGPAATTTALIWMPETGSEKRGRIRKRTGLAPPEVRAAREAIHVYGPLAERMGMHRLQTELEGTAFRILYKYQHGTITSLYREKGVGYGLNIMLQDMEGRLKRILKEDPTVQRYAGDTLVAARVKTPFSLWKKLLKQSRRGKAARDFDLLSVPDVLALRIIIEPRKMNPHELEASMQDRGTALCYYVQRLCMAQLPHRSIGRLKDYIATPKPNGYQSLHYSSMVERNGMDWPLEIQVRTAEMHHLAEFGIAAHWSYKRGPNPPGGDLATTRSHLATEETSTPALPLPTDPLREDVPAVEVLPAAPSPSVLDLEMDEDRVLDVILEGEGDDGSRWRAECRRARVRRLEPYVRALAEARGAPAWEEKCLVMVSFPGGGGEGRILSLPKRTTPREAVERALQPKLVEGEMMCLPMEWELVGAVLVNGRKVAVERVVPVEEEEGTRGDVLSSGDVVTVWLKGQDMEVGGIPSKCQFKHKNAAPAVALKGGTRACLSEKRLNRRLSKRGI</sequence>
<gene>
    <name evidence="3" type="ORF">CHYS00102_LOCUS18952</name>
</gene>
<feature type="compositionally biased region" description="Polar residues" evidence="1">
    <location>
        <begin position="291"/>
        <end position="304"/>
    </location>
</feature>
<dbReference type="InterPro" id="IPR043519">
    <property type="entry name" value="NT_sf"/>
</dbReference>
<feature type="region of interest" description="Disordered" evidence="1">
    <location>
        <begin position="283"/>
        <end position="311"/>
    </location>
</feature>
<dbReference type="Gene3D" id="3.30.460.10">
    <property type="entry name" value="Beta Polymerase, domain 2"/>
    <property type="match status" value="1"/>
</dbReference>
<dbReference type="AlphaFoldDB" id="A0A7S1BM25"/>
<dbReference type="SMART" id="SM00954">
    <property type="entry name" value="RelA_SpoT"/>
    <property type="match status" value="1"/>
</dbReference>
<dbReference type="Gene3D" id="1.10.3210.10">
    <property type="entry name" value="Hypothetical protein af1432"/>
    <property type="match status" value="1"/>
</dbReference>
<dbReference type="GO" id="GO:0015969">
    <property type="term" value="P:guanosine tetraphosphate metabolic process"/>
    <property type="evidence" value="ECO:0007669"/>
    <property type="project" value="InterPro"/>
</dbReference>
<feature type="region of interest" description="Disordered" evidence="1">
    <location>
        <begin position="1"/>
        <end position="21"/>
    </location>
</feature>
<dbReference type="PANTHER" id="PTHR21262:SF31">
    <property type="entry name" value="GTP PYROPHOSPHOKINASE"/>
    <property type="match status" value="1"/>
</dbReference>
<dbReference type="SUPFAM" id="SSF81301">
    <property type="entry name" value="Nucleotidyltransferase"/>
    <property type="match status" value="1"/>
</dbReference>
<feature type="domain" description="RelA/SpoT" evidence="2">
    <location>
        <begin position="144"/>
        <end position="282"/>
    </location>
</feature>
<dbReference type="EMBL" id="HBFR01026330">
    <property type="protein sequence ID" value="CAD8891746.1"/>
    <property type="molecule type" value="Transcribed_RNA"/>
</dbReference>
<accession>A0A7S1BM25</accession>
<reference evidence="3" key="1">
    <citation type="submission" date="2021-01" db="EMBL/GenBank/DDBJ databases">
        <authorList>
            <person name="Corre E."/>
            <person name="Pelletier E."/>
            <person name="Niang G."/>
            <person name="Scheremetjew M."/>
            <person name="Finn R."/>
            <person name="Kale V."/>
            <person name="Holt S."/>
            <person name="Cochrane G."/>
            <person name="Meng A."/>
            <person name="Brown T."/>
            <person name="Cohen L."/>
        </authorList>
    </citation>
    <scope>NUCLEOTIDE SEQUENCE</scope>
    <source>
        <strain evidence="3">308</strain>
    </source>
</reference>
<evidence type="ECO:0000256" key="1">
    <source>
        <dbReference type="SAM" id="MobiDB-lite"/>
    </source>
</evidence>
<dbReference type="CDD" id="cd05399">
    <property type="entry name" value="NT_Rel-Spo_like"/>
    <property type="match status" value="1"/>
</dbReference>
<evidence type="ECO:0000259" key="2">
    <source>
        <dbReference type="SMART" id="SM00954"/>
    </source>
</evidence>
<dbReference type="PANTHER" id="PTHR21262">
    <property type="entry name" value="GUANOSINE-3',5'-BIS DIPHOSPHATE 3'-PYROPHOSPHOHYDROLASE"/>
    <property type="match status" value="1"/>
</dbReference>
<dbReference type="Pfam" id="PF04607">
    <property type="entry name" value="RelA_SpoT"/>
    <property type="match status" value="1"/>
</dbReference>
<evidence type="ECO:0000313" key="3">
    <source>
        <dbReference type="EMBL" id="CAD8891746.1"/>
    </source>
</evidence>
<dbReference type="InterPro" id="IPR007685">
    <property type="entry name" value="RelA_SpoT"/>
</dbReference>
<proteinExistence type="predicted"/>
<name>A0A7S1BM25_9STRA</name>